<dbReference type="RefSeq" id="WP_013137203.1">
    <property type="nucleotide sequence ID" value="NC_014168.1"/>
</dbReference>
<dbReference type="eggNOG" id="COG0718">
    <property type="taxonomic scope" value="Bacteria"/>
</dbReference>
<proteinExistence type="predicted"/>
<evidence type="ECO:0000256" key="1">
    <source>
        <dbReference type="SAM" id="MobiDB-lite"/>
    </source>
</evidence>
<dbReference type="EMBL" id="CP001958">
    <property type="protein sequence ID" value="ADG96747.1"/>
    <property type="molecule type" value="Genomic_DNA"/>
</dbReference>
<dbReference type="SUPFAM" id="SSF82607">
    <property type="entry name" value="YbaB-like"/>
    <property type="match status" value="1"/>
</dbReference>
<feature type="compositionally biased region" description="Acidic residues" evidence="1">
    <location>
        <begin position="119"/>
        <end position="132"/>
    </location>
</feature>
<protein>
    <recommendedName>
        <fullName evidence="4">YbaB/EbfC DNA-binding family protein</fullName>
    </recommendedName>
</protein>
<evidence type="ECO:0008006" key="4">
    <source>
        <dbReference type="Google" id="ProtNLM"/>
    </source>
</evidence>
<dbReference type="HOGENOM" id="CLU_1853835_0_0_11"/>
<dbReference type="KEGG" id="srt:Srot_0260"/>
<keyword evidence="3" id="KW-1185">Reference proteome</keyword>
<dbReference type="Gene3D" id="3.30.1310.10">
    <property type="entry name" value="Nucleoid-associated protein YbaB-like domain"/>
    <property type="match status" value="1"/>
</dbReference>
<accession>D6ZAY8</accession>
<dbReference type="Proteomes" id="UP000002247">
    <property type="component" value="Chromosome"/>
</dbReference>
<evidence type="ECO:0000313" key="3">
    <source>
        <dbReference type="Proteomes" id="UP000002247"/>
    </source>
</evidence>
<dbReference type="AlphaFoldDB" id="D6ZAY8"/>
<feature type="region of interest" description="Disordered" evidence="1">
    <location>
        <begin position="103"/>
        <end position="138"/>
    </location>
</feature>
<evidence type="ECO:0000313" key="2">
    <source>
        <dbReference type="EMBL" id="ADG96747.1"/>
    </source>
</evidence>
<sequence length="138" mass="15478">MIPMPEFKDFDDWEREIKRIQDQTIQTLKAVSAAAQKSRGSGAAERGMIMVEMNAKGDYETLVIDNAAFRFGPTRLAAGILQAMRAAHNARLRTIREDAVEQVGEDAVGGAFTPKLYPDPDDETPPDDEDEDQPQRRW</sequence>
<organism evidence="2 3">
    <name type="scientific">Segniliparus rotundus (strain ATCC BAA-972 / CDC 1076 / CIP 108378 / DSM 44985 / JCM 13578)</name>
    <dbReference type="NCBI Taxonomy" id="640132"/>
    <lineage>
        <taxon>Bacteria</taxon>
        <taxon>Bacillati</taxon>
        <taxon>Actinomycetota</taxon>
        <taxon>Actinomycetes</taxon>
        <taxon>Mycobacteriales</taxon>
        <taxon>Segniliparaceae</taxon>
        <taxon>Segniliparus</taxon>
    </lineage>
</organism>
<reference evidence="2 3" key="1">
    <citation type="journal article" date="2010" name="Stand. Genomic Sci.">
        <title>Complete genome sequence of Segniliparus rotundus type strain (CDC 1076).</title>
        <authorList>
            <person name="Sikorski J."/>
            <person name="Lapidus A."/>
            <person name="Copeland A."/>
            <person name="Misra M."/>
            <person name="Glavina Del Rio T."/>
            <person name="Nolan M."/>
            <person name="Lucas S."/>
            <person name="Chen F."/>
            <person name="Tice H."/>
            <person name="Cheng J.F."/>
            <person name="Jando M."/>
            <person name="Schneider S."/>
            <person name="Bruce D."/>
            <person name="Goodwin L."/>
            <person name="Pitluck S."/>
            <person name="Liolios K."/>
            <person name="Mikhailova N."/>
            <person name="Pati A."/>
            <person name="Ivanova N."/>
            <person name="Mavromatis K."/>
            <person name="Chen A."/>
            <person name="Palaniappan K."/>
            <person name="Chertkov O."/>
            <person name="Land M."/>
            <person name="Hauser L."/>
            <person name="Chang Y.J."/>
            <person name="Jeffries C.D."/>
            <person name="Brettin T."/>
            <person name="Detter J.C."/>
            <person name="Han C."/>
            <person name="Rohde M."/>
            <person name="Goker M."/>
            <person name="Bristow J."/>
            <person name="Eisen J.A."/>
            <person name="Markowitz V."/>
            <person name="Hugenholtz P."/>
            <person name="Kyrpides N.C."/>
            <person name="Klenk H.P."/>
        </authorList>
    </citation>
    <scope>NUCLEOTIDE SEQUENCE [LARGE SCALE GENOMIC DNA]</scope>
    <source>
        <strain evidence="3">ATCC BAA-972 / CDC 1076 / CIP 108378 / DSM 44985 / JCM 13578</strain>
    </source>
</reference>
<name>D6ZAY8_SEGRD</name>
<dbReference type="InterPro" id="IPR036894">
    <property type="entry name" value="YbaB-like_sf"/>
</dbReference>
<dbReference type="STRING" id="640132.Srot_0260"/>
<gene>
    <name evidence="2" type="ordered locus">Srot_0260</name>
</gene>